<keyword evidence="3" id="KW-1185">Reference proteome</keyword>
<protein>
    <submittedName>
        <fullName evidence="2">Uncharacterized protein</fullName>
    </submittedName>
</protein>
<gene>
    <name evidence="2" type="ORF">MEUPH1_LOCUS30597</name>
</gene>
<comment type="caution">
    <text evidence="2">The sequence shown here is derived from an EMBL/GenBank/DDBJ whole genome shotgun (WGS) entry which is preliminary data.</text>
</comment>
<feature type="signal peptide" evidence="1">
    <location>
        <begin position="1"/>
        <end position="24"/>
    </location>
</feature>
<accession>A0AAV0Y8V5</accession>
<evidence type="ECO:0000256" key="1">
    <source>
        <dbReference type="SAM" id="SignalP"/>
    </source>
</evidence>
<dbReference type="EMBL" id="CARXXK010001697">
    <property type="protein sequence ID" value="CAI6377320.1"/>
    <property type="molecule type" value="Genomic_DNA"/>
</dbReference>
<keyword evidence="1" id="KW-0732">Signal</keyword>
<reference evidence="2 3" key="1">
    <citation type="submission" date="2023-01" db="EMBL/GenBank/DDBJ databases">
        <authorList>
            <person name="Whitehead M."/>
        </authorList>
    </citation>
    <scope>NUCLEOTIDE SEQUENCE [LARGE SCALE GENOMIC DNA]</scope>
</reference>
<sequence length="111" mass="12372">MKSINSVFVYISLAISLCSRNVSTYCGNDEQIEDLQTALITQESIYTALTTLSALPVTGATLGLAQVMLSARFTLHLQEAFDEMENSFIRIMKTTESVQKSWNCQKQQPQS</sequence>
<name>A0AAV0Y8V5_9HEMI</name>
<organism evidence="2 3">
    <name type="scientific">Macrosiphum euphorbiae</name>
    <name type="common">potato aphid</name>
    <dbReference type="NCBI Taxonomy" id="13131"/>
    <lineage>
        <taxon>Eukaryota</taxon>
        <taxon>Metazoa</taxon>
        <taxon>Ecdysozoa</taxon>
        <taxon>Arthropoda</taxon>
        <taxon>Hexapoda</taxon>
        <taxon>Insecta</taxon>
        <taxon>Pterygota</taxon>
        <taxon>Neoptera</taxon>
        <taxon>Paraneoptera</taxon>
        <taxon>Hemiptera</taxon>
        <taxon>Sternorrhyncha</taxon>
        <taxon>Aphidomorpha</taxon>
        <taxon>Aphidoidea</taxon>
        <taxon>Aphididae</taxon>
        <taxon>Macrosiphini</taxon>
        <taxon>Macrosiphum</taxon>
    </lineage>
</organism>
<dbReference type="AlphaFoldDB" id="A0AAV0Y8V5"/>
<feature type="chain" id="PRO_5043471652" evidence="1">
    <location>
        <begin position="25"/>
        <end position="111"/>
    </location>
</feature>
<evidence type="ECO:0000313" key="2">
    <source>
        <dbReference type="EMBL" id="CAI6377320.1"/>
    </source>
</evidence>
<evidence type="ECO:0000313" key="3">
    <source>
        <dbReference type="Proteomes" id="UP001160148"/>
    </source>
</evidence>
<dbReference type="Proteomes" id="UP001160148">
    <property type="component" value="Unassembled WGS sequence"/>
</dbReference>
<proteinExistence type="predicted"/>